<proteinExistence type="predicted"/>
<feature type="non-terminal residue" evidence="3">
    <location>
        <position position="1"/>
    </location>
</feature>
<evidence type="ECO:0000259" key="1">
    <source>
        <dbReference type="Pfam" id="PF13676"/>
    </source>
</evidence>
<feature type="domain" description="TIR" evidence="1">
    <location>
        <begin position="1"/>
        <end position="91"/>
    </location>
</feature>
<sequence length="400" mass="46709">VALSYANKDEEKYQIATKAAAELESIFQDGFFWDRKNVEELSKAEDFKEKLRKLFGSAKYAVILWSDNYIQAPFAQVELEKIYEKERENEECCYYIIDIGGDITDTKYHNQLDIHKEGWEKELKDIIHNRIKKNILKDTIASAKEKEDYGIYVQTLKRESNLAQWHKDYDWNLFALQYVGKDGKEIANTVLWGKTWDYIEDNFKSIMEVLPQNGEKTLRICLNCHLSIAFMLGYRYGDMEKKPFKKNLQLYSGNQVTPFDFRGCTGKYKKEKLPVKRYSGNSEEKGDVIYIISLTNKANPGILKEVKLFLEKESIVYSKVYLLQQELEIHNPSELMNIAEFISDHIFQKAKIPGQTIHLFMRTMAPLAFLLGGKSDFWGHVQLYDFFQNRGTYGASLKKI</sequence>
<dbReference type="InterPro" id="IPR040836">
    <property type="entry name" value="SAVED"/>
</dbReference>
<evidence type="ECO:0000259" key="2">
    <source>
        <dbReference type="Pfam" id="PF18145"/>
    </source>
</evidence>
<protein>
    <submittedName>
        <fullName evidence="3">SAVED domain-containing protein</fullName>
    </submittedName>
</protein>
<dbReference type="InterPro" id="IPR035897">
    <property type="entry name" value="Toll_tir_struct_dom_sf"/>
</dbReference>
<feature type="domain" description="SMODS-associated and fused to various effectors" evidence="2">
    <location>
        <begin position="206"/>
        <end position="397"/>
    </location>
</feature>
<gene>
    <name evidence="3" type="ORF">H9809_09195</name>
</gene>
<evidence type="ECO:0000313" key="3">
    <source>
        <dbReference type="EMBL" id="HIZ66055.1"/>
    </source>
</evidence>
<dbReference type="Gene3D" id="3.40.50.10140">
    <property type="entry name" value="Toll/interleukin-1 receptor homology (TIR) domain"/>
    <property type="match status" value="1"/>
</dbReference>
<dbReference type="Pfam" id="PF18145">
    <property type="entry name" value="SAVED"/>
    <property type="match status" value="1"/>
</dbReference>
<dbReference type="NCBIfam" id="NF033611">
    <property type="entry name" value="SAVED"/>
    <property type="match status" value="1"/>
</dbReference>
<accession>A0A9D2FT72</accession>
<dbReference type="InterPro" id="IPR000157">
    <property type="entry name" value="TIR_dom"/>
</dbReference>
<dbReference type="Proteomes" id="UP000824056">
    <property type="component" value="Unassembled WGS sequence"/>
</dbReference>
<reference evidence="3" key="1">
    <citation type="journal article" date="2021" name="PeerJ">
        <title>Extensive microbial diversity within the chicken gut microbiome revealed by metagenomics and culture.</title>
        <authorList>
            <person name="Gilroy R."/>
            <person name="Ravi A."/>
            <person name="Getino M."/>
            <person name="Pursley I."/>
            <person name="Horton D.L."/>
            <person name="Alikhan N.F."/>
            <person name="Baker D."/>
            <person name="Gharbi K."/>
            <person name="Hall N."/>
            <person name="Watson M."/>
            <person name="Adriaenssens E.M."/>
            <person name="Foster-Nyarko E."/>
            <person name="Jarju S."/>
            <person name="Secka A."/>
            <person name="Antonio M."/>
            <person name="Oren A."/>
            <person name="Chaudhuri R.R."/>
            <person name="La Ragione R."/>
            <person name="Hildebrand F."/>
            <person name="Pallen M.J."/>
        </authorList>
    </citation>
    <scope>NUCLEOTIDE SEQUENCE</scope>
    <source>
        <strain evidence="3">1068</strain>
    </source>
</reference>
<reference evidence="3" key="2">
    <citation type="submission" date="2021-04" db="EMBL/GenBank/DDBJ databases">
        <authorList>
            <person name="Gilroy R."/>
        </authorList>
    </citation>
    <scope>NUCLEOTIDE SEQUENCE</scope>
    <source>
        <strain evidence="3">1068</strain>
    </source>
</reference>
<dbReference type="AlphaFoldDB" id="A0A9D2FT72"/>
<name>A0A9D2FT72_9FIRM</name>
<dbReference type="GO" id="GO:0007165">
    <property type="term" value="P:signal transduction"/>
    <property type="evidence" value="ECO:0007669"/>
    <property type="project" value="InterPro"/>
</dbReference>
<dbReference type="EMBL" id="DXBG01000210">
    <property type="protein sequence ID" value="HIZ66055.1"/>
    <property type="molecule type" value="Genomic_DNA"/>
</dbReference>
<dbReference type="Pfam" id="PF13676">
    <property type="entry name" value="TIR_2"/>
    <property type="match status" value="1"/>
</dbReference>
<organism evidence="3 4">
    <name type="scientific">Candidatus Blautia pullicola</name>
    <dbReference type="NCBI Taxonomy" id="2838498"/>
    <lineage>
        <taxon>Bacteria</taxon>
        <taxon>Bacillati</taxon>
        <taxon>Bacillota</taxon>
        <taxon>Clostridia</taxon>
        <taxon>Lachnospirales</taxon>
        <taxon>Lachnospiraceae</taxon>
        <taxon>Blautia</taxon>
    </lineage>
</organism>
<evidence type="ECO:0000313" key="4">
    <source>
        <dbReference type="Proteomes" id="UP000824056"/>
    </source>
</evidence>
<comment type="caution">
    <text evidence="3">The sequence shown here is derived from an EMBL/GenBank/DDBJ whole genome shotgun (WGS) entry which is preliminary data.</text>
</comment>